<dbReference type="SUPFAM" id="SSF51395">
    <property type="entry name" value="FMN-linked oxidoreductases"/>
    <property type="match status" value="1"/>
</dbReference>
<feature type="domain" description="NADH:flavin oxidoreductase/NADH oxidase N-terminal" evidence="6">
    <location>
        <begin position="17"/>
        <end position="341"/>
    </location>
</feature>
<protein>
    <submittedName>
        <fullName evidence="7">2,4-dienoyl-CoA reductase-like NADH-dependent reductase (Old Yellow Enzyme family)</fullName>
    </submittedName>
</protein>
<accession>A0ABR9JHY1</accession>
<evidence type="ECO:0000256" key="3">
    <source>
        <dbReference type="ARBA" id="ARBA00022643"/>
    </source>
</evidence>
<dbReference type="PANTHER" id="PTHR43303:SF4">
    <property type="entry name" value="NADPH DEHYDROGENASE C23G7.10C-RELATED"/>
    <property type="match status" value="1"/>
</dbReference>
<dbReference type="PANTHER" id="PTHR43303">
    <property type="entry name" value="NADPH DEHYDROGENASE C23G7.10C-RELATED"/>
    <property type="match status" value="1"/>
</dbReference>
<sequence length="358" mass="37816">MSGVTEVDSVDVSTTLAPASIGTLKVRNRIMMSPMCQHRANGDGRPNDWHLVHYGSRSVGNVGVIMLEDTAVLPDGRLGNGGLGLYDDAQVAPFKRVIDFCHTNGATVGVQIGHCARKAFLVDGIEEAAAHDTIAPSAIPFNPESPVPRALEISEIPGIIEAFVAASRRAVAAGVDFIEIHGAHGYLLHEFLSAAANTRQDEYGGDLAGRARLLLEVVRAVRKDLGEDMPLSVRLSATDLVEGGNELEDSVQVAKWLRDEGVTLIDVTSGGLTSSPIGAHSVKQPALAAAIREQAGIATVGVGGVNTIGDADALINEGACDIVGIGRALLRNPFWVREVEGSLVGFRPEPHEKYRGMD</sequence>
<evidence type="ECO:0000256" key="4">
    <source>
        <dbReference type="ARBA" id="ARBA00022857"/>
    </source>
</evidence>
<reference evidence="7 8" key="1">
    <citation type="submission" date="2020-10" db="EMBL/GenBank/DDBJ databases">
        <title>Sequencing the genomes of 1000 actinobacteria strains.</title>
        <authorList>
            <person name="Klenk H.-P."/>
        </authorList>
    </citation>
    <scope>NUCLEOTIDE SEQUENCE [LARGE SCALE GENOMIC DNA]</scope>
    <source>
        <strain evidence="7 8">DSM 15666</strain>
    </source>
</reference>
<evidence type="ECO:0000313" key="7">
    <source>
        <dbReference type="EMBL" id="MBE1525533.1"/>
    </source>
</evidence>
<keyword evidence="4" id="KW-0521">NADP</keyword>
<name>A0ABR9JHY1_9MICC</name>
<comment type="caution">
    <text evidence="7">The sequence shown here is derived from an EMBL/GenBank/DDBJ whole genome shotgun (WGS) entry which is preliminary data.</text>
</comment>
<gene>
    <name evidence="7" type="ORF">H4W27_002707</name>
</gene>
<evidence type="ECO:0000256" key="5">
    <source>
        <dbReference type="ARBA" id="ARBA00023002"/>
    </source>
</evidence>
<keyword evidence="2" id="KW-0285">Flavoprotein</keyword>
<keyword evidence="5" id="KW-0560">Oxidoreductase</keyword>
<dbReference type="Pfam" id="PF00724">
    <property type="entry name" value="Oxidored_FMN"/>
    <property type="match status" value="1"/>
</dbReference>
<evidence type="ECO:0000313" key="8">
    <source>
        <dbReference type="Proteomes" id="UP000643525"/>
    </source>
</evidence>
<dbReference type="Proteomes" id="UP000643525">
    <property type="component" value="Unassembled WGS sequence"/>
</dbReference>
<organism evidence="7 8">
    <name type="scientific">Nesterenkonia lutea</name>
    <dbReference type="NCBI Taxonomy" id="272919"/>
    <lineage>
        <taxon>Bacteria</taxon>
        <taxon>Bacillati</taxon>
        <taxon>Actinomycetota</taxon>
        <taxon>Actinomycetes</taxon>
        <taxon>Micrococcales</taxon>
        <taxon>Micrococcaceae</taxon>
        <taxon>Nesterenkonia</taxon>
    </lineage>
</organism>
<keyword evidence="3" id="KW-0288">FMN</keyword>
<evidence type="ECO:0000259" key="6">
    <source>
        <dbReference type="Pfam" id="PF00724"/>
    </source>
</evidence>
<dbReference type="Gene3D" id="3.20.20.70">
    <property type="entry name" value="Aldolase class I"/>
    <property type="match status" value="1"/>
</dbReference>
<evidence type="ECO:0000256" key="2">
    <source>
        <dbReference type="ARBA" id="ARBA00022630"/>
    </source>
</evidence>
<dbReference type="RefSeq" id="WP_192596676.1">
    <property type="nucleotide sequence ID" value="NZ_BAAALJ010000045.1"/>
</dbReference>
<keyword evidence="8" id="KW-1185">Reference proteome</keyword>
<dbReference type="InterPro" id="IPR044152">
    <property type="entry name" value="YqjM-like"/>
</dbReference>
<dbReference type="InterPro" id="IPR001155">
    <property type="entry name" value="OxRdtase_FMN_N"/>
</dbReference>
<evidence type="ECO:0000256" key="1">
    <source>
        <dbReference type="ARBA" id="ARBA00001917"/>
    </source>
</evidence>
<dbReference type="InterPro" id="IPR013785">
    <property type="entry name" value="Aldolase_TIM"/>
</dbReference>
<comment type="cofactor">
    <cofactor evidence="1">
        <name>FMN</name>
        <dbReference type="ChEBI" id="CHEBI:58210"/>
    </cofactor>
</comment>
<dbReference type="EMBL" id="JADBED010000002">
    <property type="protein sequence ID" value="MBE1525533.1"/>
    <property type="molecule type" value="Genomic_DNA"/>
</dbReference>
<proteinExistence type="predicted"/>